<comment type="catalytic activity">
    <reaction evidence="1">
        <text>Thiol-dependent hydrolysis of ester, thioester, amide, peptide and isopeptide bonds formed by the C-terminal Gly of ubiquitin (a 76-residue protein attached to proteins as an intracellular targeting signal).</text>
        <dbReference type="EC" id="3.4.19.12"/>
    </reaction>
</comment>
<keyword evidence="4" id="KW-0833">Ubl conjugation pathway</keyword>
<proteinExistence type="predicted"/>
<dbReference type="PANTHER" id="PTHR13367:SF28">
    <property type="entry name" value="UBIQUITIN THIOESTERASE ZRANB1"/>
    <property type="match status" value="1"/>
</dbReference>
<dbReference type="EMBL" id="JWZX01003336">
    <property type="protein sequence ID" value="KOO21764.1"/>
    <property type="molecule type" value="Genomic_DNA"/>
</dbReference>
<evidence type="ECO:0000259" key="9">
    <source>
        <dbReference type="Pfam" id="PF12359"/>
    </source>
</evidence>
<dbReference type="InterPro" id="IPR022099">
    <property type="entry name" value="DUF3638"/>
</dbReference>
<keyword evidence="11" id="KW-1185">Reference proteome</keyword>
<gene>
    <name evidence="10" type="ORF">Ctob_001070</name>
</gene>
<accession>A0A0M0J568</accession>
<dbReference type="SUPFAM" id="SSF52540">
    <property type="entry name" value="P-loop containing nucleoside triphosphate hydrolases"/>
    <property type="match status" value="1"/>
</dbReference>
<dbReference type="InterPro" id="IPR027417">
    <property type="entry name" value="P-loop_NTPase"/>
</dbReference>
<keyword evidence="6" id="KW-0788">Thiol protease</keyword>
<evidence type="ECO:0000256" key="4">
    <source>
        <dbReference type="ARBA" id="ARBA00022786"/>
    </source>
</evidence>
<dbReference type="Gene3D" id="1.20.920.60">
    <property type="match status" value="2"/>
</dbReference>
<reference evidence="11" key="1">
    <citation type="journal article" date="2015" name="PLoS Genet.">
        <title>Genome Sequence and Transcriptome Analyses of Chrysochromulina tobin: Metabolic Tools for Enhanced Algal Fitness in the Prominent Order Prymnesiales (Haptophyceae).</title>
        <authorList>
            <person name="Hovde B.T."/>
            <person name="Deodato C.R."/>
            <person name="Hunsperger H.M."/>
            <person name="Ryken S.A."/>
            <person name="Yost W."/>
            <person name="Jha R.K."/>
            <person name="Patterson J."/>
            <person name="Monnat R.J. Jr."/>
            <person name="Barlow S.B."/>
            <person name="Starkenburg S.R."/>
            <person name="Cattolico R.A."/>
        </authorList>
    </citation>
    <scope>NUCLEOTIDE SEQUENCE</scope>
    <source>
        <strain evidence="11">CCMP291</strain>
    </source>
</reference>
<dbReference type="InterPro" id="IPR051346">
    <property type="entry name" value="OTU_Deubiquitinase"/>
</dbReference>
<name>A0A0M0J568_9EUKA</name>
<feature type="domain" description="DUF3645" evidence="9">
    <location>
        <begin position="519"/>
        <end position="551"/>
    </location>
</feature>
<evidence type="ECO:0000256" key="5">
    <source>
        <dbReference type="ARBA" id="ARBA00022801"/>
    </source>
</evidence>
<dbReference type="Pfam" id="PF12340">
    <property type="entry name" value="DUF3638"/>
    <property type="match status" value="1"/>
</dbReference>
<dbReference type="Pfam" id="PF12359">
    <property type="entry name" value="DUF3645"/>
    <property type="match status" value="1"/>
</dbReference>
<dbReference type="GO" id="GO:0004843">
    <property type="term" value="F:cysteine-type deubiquitinase activity"/>
    <property type="evidence" value="ECO:0007669"/>
    <property type="project" value="UniProtKB-EC"/>
</dbReference>
<protein>
    <recommendedName>
        <fullName evidence="2">ubiquitinyl hydrolase 1</fullName>
        <ecNumber evidence="2">3.4.19.12</ecNumber>
    </recommendedName>
</protein>
<evidence type="ECO:0000256" key="2">
    <source>
        <dbReference type="ARBA" id="ARBA00012759"/>
    </source>
</evidence>
<dbReference type="GO" id="GO:0005634">
    <property type="term" value="C:nucleus"/>
    <property type="evidence" value="ECO:0007669"/>
    <property type="project" value="TreeGrafter"/>
</dbReference>
<dbReference type="GO" id="GO:0070530">
    <property type="term" value="F:K63-linked polyubiquitin modification-dependent protein binding"/>
    <property type="evidence" value="ECO:0007669"/>
    <property type="project" value="TreeGrafter"/>
</dbReference>
<organism evidence="10 11">
    <name type="scientific">Chrysochromulina tobinii</name>
    <dbReference type="NCBI Taxonomy" id="1460289"/>
    <lineage>
        <taxon>Eukaryota</taxon>
        <taxon>Haptista</taxon>
        <taxon>Haptophyta</taxon>
        <taxon>Prymnesiophyceae</taxon>
        <taxon>Prymnesiales</taxon>
        <taxon>Chrysochromulinaceae</taxon>
        <taxon>Chrysochromulina</taxon>
    </lineage>
</organism>
<feature type="coiled-coil region" evidence="7">
    <location>
        <begin position="1421"/>
        <end position="1455"/>
    </location>
</feature>
<dbReference type="GO" id="GO:0071947">
    <property type="term" value="P:protein deubiquitination involved in ubiquitin-dependent protein catabolic process"/>
    <property type="evidence" value="ECO:0007669"/>
    <property type="project" value="TreeGrafter"/>
</dbReference>
<comment type="caution">
    <text evidence="10">The sequence shown here is derived from an EMBL/GenBank/DDBJ whole genome shotgun (WGS) entry which is preliminary data.</text>
</comment>
<dbReference type="GO" id="GO:0005737">
    <property type="term" value="C:cytoplasm"/>
    <property type="evidence" value="ECO:0007669"/>
    <property type="project" value="TreeGrafter"/>
</dbReference>
<dbReference type="Gene3D" id="3.40.50.300">
    <property type="entry name" value="P-loop containing nucleotide triphosphate hydrolases"/>
    <property type="match status" value="1"/>
</dbReference>
<dbReference type="EC" id="3.4.19.12" evidence="2"/>
<evidence type="ECO:0000256" key="1">
    <source>
        <dbReference type="ARBA" id="ARBA00000707"/>
    </source>
</evidence>
<dbReference type="InterPro" id="IPR022105">
    <property type="entry name" value="DUF3645"/>
</dbReference>
<evidence type="ECO:0000256" key="7">
    <source>
        <dbReference type="SAM" id="Coils"/>
    </source>
</evidence>
<sequence length="1491" mass="166087">MADLIRQRDRDAAYVREALPQLMKRANFVEVDLKSLQPHERRERELFVLRQVAEQEPTAALDFLFCLLISARSAEDAASAITLKAQTFAEQLVTGRHYVGTDRAYDPRFLLFEFTHNLVLREAQVALVREFVDAVRGGRPLVKQMLMGGGKTTVVGPMLALMLGDGRTLVVQTMPPALLEQSKATLRATFSSIVRKRVFTLSFERSSALRWSTVEKLQSAMRNNGVVLCTASTIKSLQLKLLEKMEMMVEPNGQLVDRSIEHDVRALARVIKLFKSGCLIMDEVDLLLHPLKAELNFPIGAKHPLDFSPERWTCAIHCLDAVFFVERQSMAVPFHQSGRAHRILEQLQSVIESGYAKRALQRSPHLVLLNVEWYHECMRPVMAQWMMLWLEANHVAGLAIEQIEAYVTGKGDVLADTEWEPWVLEAAAKREAARAAAGPHQGQSADHQRQSASSARAFERLLAYMEARLDPKAFKMLNLATEWLRTFLPHTLQKIDRVSFGLLSTHEYERLLKTEPHMPRSRFKLAIPFVGKDVPSRASEFAHPDIIIGLTVLAYRYEGLRKVDFEQDVIALLRADFEKEQSNDEQMNKLYELLRKLPACLHWLLEQVVFPSFMQHQLLKLSASGQDLGGEMLFGQRIGFSGTPSDLLPLDLGRCGYEKGSDGKMLHVLTDPDVVSVEIARVGWTVSSLLRHVASAEPRLHALIDTGALITGLSNRAVARYLLANGCEGVVFLDENDEKMILVRATGRVLKLSQCGIAVEQRFAFYDQIHTTGMDIKHCLSARAALTLGKDMVLELMGRQLAKAGHIDSETNVLVAALKRDETLPPAALPMTALNRDETLPPAALPMTARPAATTTRAQLQRMLRDVAAWLVINAMKSERVQFDQLCHQNLCNIWRQRAHEQLLAGHTLFRVPKEVAASYVHQALGEAFLSNREGAVGRAKLDGKALGLYFCHSGDQSGDVLRALREVHEGRADRDFEVVLISPEGHTITREARDLFEIAYACSSSLKAKAKKEKEFGEEREQAHKERGKLHELMHALRPLEKQLGHISAKLAKLRPSEIAEIEDFIMEPQPARATEAALQQALTELETAKTALGQLPETALEEMRTTDTPSDPLRAAVEAVAVLLDTKPDFASVQNRLMRVSSRAQDGALSSASKSEAEFGSKLGSKLGSSSALIRRMLSLDLDAVPKTAPSRLRRYLEQPAPPPELEPVAAALRQWAAAVLQHDLAREEARMRVEQHACTVAMQTACECGGAAGAAAQGQQQKVYRLKQFLLILHKDLEASSAAASAKRDDMRTKVSYLNDRYTFNTALSGNMGDDLFKAALTALLLMLNSDALAKESDVFKAAASWMNPMKREVWDKFYAAVRGLELEINEGRTKPEDWSKVKGLADHLAQNAKGHRFRAGSQLCAYLCEWIVAAAGYHELSTELTAKKKQYDALKKELQVAQKELDEVLDRDEPPDGISPTLIKSVMKAAREAGASVRREQAVIACE</sequence>
<evidence type="ECO:0000313" key="11">
    <source>
        <dbReference type="Proteomes" id="UP000037460"/>
    </source>
</evidence>
<evidence type="ECO:0000256" key="3">
    <source>
        <dbReference type="ARBA" id="ARBA00022670"/>
    </source>
</evidence>
<evidence type="ECO:0000313" key="10">
    <source>
        <dbReference type="EMBL" id="KOO21764.1"/>
    </source>
</evidence>
<dbReference type="PANTHER" id="PTHR13367">
    <property type="entry name" value="UBIQUITIN THIOESTERASE"/>
    <property type="match status" value="1"/>
</dbReference>
<keyword evidence="5" id="KW-0378">Hydrolase</keyword>
<keyword evidence="3" id="KW-0645">Protease</keyword>
<keyword evidence="7" id="KW-0175">Coiled coil</keyword>
<dbReference type="OrthoDB" id="2684236at2759"/>
<feature type="domain" description="DUF3638" evidence="8">
    <location>
        <begin position="105"/>
        <end position="322"/>
    </location>
</feature>
<dbReference type="Proteomes" id="UP000037460">
    <property type="component" value="Unassembled WGS sequence"/>
</dbReference>
<evidence type="ECO:0000256" key="6">
    <source>
        <dbReference type="ARBA" id="ARBA00022807"/>
    </source>
</evidence>
<evidence type="ECO:0000259" key="8">
    <source>
        <dbReference type="Pfam" id="PF12340"/>
    </source>
</evidence>